<reference evidence="1 2" key="1">
    <citation type="journal article" date="2020" name="Nature">
        <title>Bacterial chemolithoautotrophy via manganese oxidation.</title>
        <authorList>
            <person name="Yu H."/>
            <person name="Leadbetter J.R."/>
        </authorList>
    </citation>
    <scope>NUCLEOTIDE SEQUENCE [LARGE SCALE GENOMIC DNA]</scope>
    <source>
        <strain evidence="1 2">Mn-1</strain>
    </source>
</reference>
<evidence type="ECO:0000313" key="1">
    <source>
        <dbReference type="EMBL" id="NKE69622.1"/>
    </source>
</evidence>
<dbReference type="PANTHER" id="PTHR35866">
    <property type="entry name" value="PUTATIVE-RELATED"/>
    <property type="match status" value="1"/>
</dbReference>
<organism evidence="1 2">
    <name type="scientific">Candidatus Manganitrophus noduliformans</name>
    <dbReference type="NCBI Taxonomy" id="2606439"/>
    <lineage>
        <taxon>Bacteria</taxon>
        <taxon>Pseudomonadati</taxon>
        <taxon>Nitrospirota</taxon>
        <taxon>Nitrospiria</taxon>
        <taxon>Candidatus Troglogloeales</taxon>
        <taxon>Candidatus Manganitrophaceae</taxon>
        <taxon>Candidatus Manganitrophus</taxon>
    </lineage>
</organism>
<dbReference type="Proteomes" id="UP000534783">
    <property type="component" value="Unassembled WGS sequence"/>
</dbReference>
<sequence>MKQDSLVEKYRPLKQIVPSSLCLTCDVCCRFPEETSFLAPFFTQDEIARLGPEQARFFYSPAAGSKIKLQHHGEGCICPYFDPQTQYCKIYGERPLDCRIYPFAILRDPEGGVVLGIDTKCPFIQMHAADPEMKVDAEEVAAFLESASILPILATHPALIGPYQDDVIIVRPLERITEAVGRDHSSIQP</sequence>
<dbReference type="Pfam" id="PF03692">
    <property type="entry name" value="CxxCxxCC"/>
    <property type="match status" value="1"/>
</dbReference>
<evidence type="ECO:0000313" key="2">
    <source>
        <dbReference type="Proteomes" id="UP000534783"/>
    </source>
</evidence>
<gene>
    <name evidence="1" type="ORF">MNODULE_02525</name>
</gene>
<dbReference type="InterPro" id="IPR005358">
    <property type="entry name" value="Puta_zinc/iron-chelating_dom"/>
</dbReference>
<dbReference type="AlphaFoldDB" id="A0A7X6DM35"/>
<dbReference type="RefSeq" id="WP_168057914.1">
    <property type="nucleotide sequence ID" value="NZ_VTOW01000001.1"/>
</dbReference>
<keyword evidence="2" id="KW-1185">Reference proteome</keyword>
<accession>A0A7X6DM35</accession>
<dbReference type="EMBL" id="VTOW01000001">
    <property type="protein sequence ID" value="NKE69622.1"/>
    <property type="molecule type" value="Genomic_DNA"/>
</dbReference>
<proteinExistence type="predicted"/>
<name>A0A7X6DM35_9BACT</name>
<comment type="caution">
    <text evidence="1">The sequence shown here is derived from an EMBL/GenBank/DDBJ whole genome shotgun (WGS) entry which is preliminary data.</text>
</comment>
<protein>
    <submittedName>
        <fullName evidence="1">YkgJ family cysteine cluster protein</fullName>
    </submittedName>
</protein>
<dbReference type="PANTHER" id="PTHR35866:SF1">
    <property type="entry name" value="YKGJ FAMILY CYSTEINE CLUSTER PROTEIN"/>
    <property type="match status" value="1"/>
</dbReference>